<evidence type="ECO:0000313" key="1">
    <source>
        <dbReference type="EMBL" id="NLF55392.1"/>
    </source>
</evidence>
<evidence type="ECO:0000313" key="2">
    <source>
        <dbReference type="Proteomes" id="UP000536534"/>
    </source>
</evidence>
<dbReference type="Proteomes" id="UP000536534">
    <property type="component" value="Unassembled WGS sequence"/>
</dbReference>
<dbReference type="EMBL" id="JAAYYV010000375">
    <property type="protein sequence ID" value="NLF55392.1"/>
    <property type="molecule type" value="Genomic_DNA"/>
</dbReference>
<sequence length="67" mass="7345">MTTPDFFRARLDAMIDLRHPLAVLATRMPWAQIEAALAPCLTRKDRQGRAIEGVDLFGPTTHVVGAG</sequence>
<dbReference type="AlphaFoldDB" id="A0A7X7R920"/>
<organism evidence="1 2">
    <name type="scientific">Thauera phenolivorans</name>
    <dbReference type="NCBI Taxonomy" id="1792543"/>
    <lineage>
        <taxon>Bacteria</taxon>
        <taxon>Pseudomonadati</taxon>
        <taxon>Pseudomonadota</taxon>
        <taxon>Betaproteobacteria</taxon>
        <taxon>Rhodocyclales</taxon>
        <taxon>Zoogloeaceae</taxon>
        <taxon>Thauera</taxon>
    </lineage>
</organism>
<protein>
    <submittedName>
        <fullName evidence="1">IS5/IS1182 family transposase</fullName>
    </submittedName>
</protein>
<feature type="non-terminal residue" evidence="1">
    <location>
        <position position="67"/>
    </location>
</feature>
<reference evidence="1 2" key="1">
    <citation type="journal article" date="2020" name="Biotechnol. Biofuels">
        <title>New insights from the biogas microbiome by comprehensive genome-resolved metagenomics of nearly 1600 species originating from multiple anaerobic digesters.</title>
        <authorList>
            <person name="Campanaro S."/>
            <person name="Treu L."/>
            <person name="Rodriguez-R L.M."/>
            <person name="Kovalovszki A."/>
            <person name="Ziels R.M."/>
            <person name="Maus I."/>
            <person name="Zhu X."/>
            <person name="Kougias P.G."/>
            <person name="Basile A."/>
            <person name="Luo G."/>
            <person name="Schluter A."/>
            <person name="Konstantinidis K.T."/>
            <person name="Angelidaki I."/>
        </authorList>
    </citation>
    <scope>NUCLEOTIDE SEQUENCE [LARGE SCALE GENOMIC DNA]</scope>
    <source>
        <strain evidence="1">AS06rmzACSIP_256</strain>
    </source>
</reference>
<comment type="caution">
    <text evidence="1">The sequence shown here is derived from an EMBL/GenBank/DDBJ whole genome shotgun (WGS) entry which is preliminary data.</text>
</comment>
<proteinExistence type="predicted"/>
<gene>
    <name evidence="1" type="ORF">GX576_13525</name>
</gene>
<name>A0A7X7R920_9RHOO</name>
<accession>A0A7X7R920</accession>